<proteinExistence type="predicted"/>
<gene>
    <name evidence="3" type="ORF">BKCO1_10400011</name>
</gene>
<dbReference type="OrthoDB" id="5341582at2759"/>
<protein>
    <recommendedName>
        <fullName evidence="2">DUF6594 domain-containing protein</fullName>
    </recommendedName>
</protein>
<evidence type="ECO:0000256" key="1">
    <source>
        <dbReference type="SAM" id="Phobius"/>
    </source>
</evidence>
<keyword evidence="1" id="KW-0812">Transmembrane</keyword>
<evidence type="ECO:0000259" key="2">
    <source>
        <dbReference type="Pfam" id="PF20237"/>
    </source>
</evidence>
<name>A0A1J9QKA1_9PEZI</name>
<organism evidence="3 4">
    <name type="scientific">Diplodia corticola</name>
    <dbReference type="NCBI Taxonomy" id="236234"/>
    <lineage>
        <taxon>Eukaryota</taxon>
        <taxon>Fungi</taxon>
        <taxon>Dikarya</taxon>
        <taxon>Ascomycota</taxon>
        <taxon>Pezizomycotina</taxon>
        <taxon>Dothideomycetes</taxon>
        <taxon>Dothideomycetes incertae sedis</taxon>
        <taxon>Botryosphaeriales</taxon>
        <taxon>Botryosphaeriaceae</taxon>
        <taxon>Diplodia</taxon>
    </lineage>
</organism>
<feature type="domain" description="DUF6594" evidence="2">
    <location>
        <begin position="1"/>
        <end position="234"/>
    </location>
</feature>
<dbReference type="PANTHER" id="PTHR34502:SF5">
    <property type="entry name" value="DUF6594 DOMAIN-CONTAINING PROTEIN"/>
    <property type="match status" value="1"/>
</dbReference>
<dbReference type="STRING" id="236234.A0A1J9QKA1"/>
<dbReference type="Proteomes" id="UP000183809">
    <property type="component" value="Unassembled WGS sequence"/>
</dbReference>
<dbReference type="InterPro" id="IPR046529">
    <property type="entry name" value="DUF6594"/>
</dbReference>
<feature type="transmembrane region" description="Helical" evidence="1">
    <location>
        <begin position="222"/>
        <end position="243"/>
    </location>
</feature>
<dbReference type="AlphaFoldDB" id="A0A1J9QKA1"/>
<dbReference type="RefSeq" id="XP_020125165.1">
    <property type="nucleotide sequence ID" value="XM_020270173.1"/>
</dbReference>
<accession>A0A1J9QKA1</accession>
<reference evidence="3 4" key="1">
    <citation type="submission" date="2016-10" db="EMBL/GenBank/DDBJ databases">
        <title>Proteomics and genomics reveal pathogen-plant mechanisms compatible with a hemibiotrophic lifestyle of Diplodia corticola.</title>
        <authorList>
            <person name="Fernandes I."/>
            <person name="De Jonge R."/>
            <person name="Van De Peer Y."/>
            <person name="Devreese B."/>
            <person name="Alves A."/>
            <person name="Esteves A.C."/>
        </authorList>
    </citation>
    <scope>NUCLEOTIDE SEQUENCE [LARGE SCALE GENOMIC DNA]</scope>
    <source>
        <strain evidence="3 4">CBS 112549</strain>
    </source>
</reference>
<feature type="transmembrane region" description="Helical" evidence="1">
    <location>
        <begin position="197"/>
        <end position="216"/>
    </location>
</feature>
<dbReference type="PANTHER" id="PTHR34502">
    <property type="entry name" value="DUF6594 DOMAIN-CONTAINING PROTEIN-RELATED"/>
    <property type="match status" value="1"/>
</dbReference>
<keyword evidence="1" id="KW-0472">Membrane</keyword>
<feature type="transmembrane region" description="Helical" evidence="1">
    <location>
        <begin position="171"/>
        <end position="190"/>
    </location>
</feature>
<comment type="caution">
    <text evidence="3">The sequence shown here is derived from an EMBL/GenBank/DDBJ whole genome shotgun (WGS) entry which is preliminary data.</text>
</comment>
<dbReference type="GeneID" id="31010432"/>
<sequence length="248" mass="28109">MRLLLIKQDEISKMEEELDRIDAEEQRELFLSCVRRDGNVERENILHSLKAALSEYDSMMKEYQHALHLPAADRRDVVSMKNWIEGTGCIQRKESRYLDLEDDLLNLTGTVDSAITRIETVIEDCAVWIAHHICKRIVVLPDAMKPGRQSLTQDEHIFVLGPRLQTFSRALTAWLATVILLMPIVVLFCVSSPVVRLITIIFAAGFFLSALSMLTHARTVEIFTAGASYAAVLVVFTSASNAFRPERY</sequence>
<dbReference type="EMBL" id="MNUE01000104">
    <property type="protein sequence ID" value="OJD28905.1"/>
    <property type="molecule type" value="Genomic_DNA"/>
</dbReference>
<evidence type="ECO:0000313" key="3">
    <source>
        <dbReference type="EMBL" id="OJD28905.1"/>
    </source>
</evidence>
<dbReference type="Pfam" id="PF20237">
    <property type="entry name" value="DUF6594"/>
    <property type="match status" value="1"/>
</dbReference>
<evidence type="ECO:0000313" key="4">
    <source>
        <dbReference type="Proteomes" id="UP000183809"/>
    </source>
</evidence>
<keyword evidence="4" id="KW-1185">Reference proteome</keyword>
<keyword evidence="1" id="KW-1133">Transmembrane helix</keyword>